<dbReference type="NCBIfam" id="NF007216">
    <property type="entry name" value="PRK09638.1"/>
    <property type="match status" value="1"/>
</dbReference>
<dbReference type="CDD" id="cd06171">
    <property type="entry name" value="Sigma70_r4"/>
    <property type="match status" value="1"/>
</dbReference>
<dbReference type="InterPro" id="IPR039425">
    <property type="entry name" value="RNA_pol_sigma-70-like"/>
</dbReference>
<dbReference type="EMBL" id="BMBA01000001">
    <property type="protein sequence ID" value="GFZ30185.1"/>
    <property type="molecule type" value="Genomic_DNA"/>
</dbReference>
<evidence type="ECO:0000259" key="5">
    <source>
        <dbReference type="Pfam" id="PF04542"/>
    </source>
</evidence>
<dbReference type="Gene3D" id="1.10.1740.10">
    <property type="match status" value="1"/>
</dbReference>
<protein>
    <submittedName>
        <fullName evidence="7">RNA polymerase sigma factor SigY</fullName>
    </submittedName>
</protein>
<keyword evidence="8" id="KW-1185">Reference proteome</keyword>
<dbReference type="InterPro" id="IPR036388">
    <property type="entry name" value="WH-like_DNA-bd_sf"/>
</dbReference>
<feature type="domain" description="RNA polymerase sigma factor 70 region 4 type 2" evidence="6">
    <location>
        <begin position="118"/>
        <end position="169"/>
    </location>
</feature>
<name>A0ABQ1E5Z5_9CLOT</name>
<dbReference type="InterPro" id="IPR013249">
    <property type="entry name" value="RNA_pol_sigma70_r4_t2"/>
</dbReference>
<keyword evidence="4" id="KW-0804">Transcription</keyword>
<dbReference type="PANTHER" id="PTHR43133">
    <property type="entry name" value="RNA POLYMERASE ECF-TYPE SIGMA FACTO"/>
    <property type="match status" value="1"/>
</dbReference>
<dbReference type="InterPro" id="IPR014284">
    <property type="entry name" value="RNA_pol_sigma-70_dom"/>
</dbReference>
<dbReference type="Pfam" id="PF04542">
    <property type="entry name" value="Sigma70_r2"/>
    <property type="match status" value="1"/>
</dbReference>
<feature type="domain" description="RNA polymerase sigma-70 region 2" evidence="5">
    <location>
        <begin position="30"/>
        <end position="92"/>
    </location>
</feature>
<comment type="caution">
    <text evidence="7">The sequence shown here is derived from an EMBL/GenBank/DDBJ whole genome shotgun (WGS) entry which is preliminary data.</text>
</comment>
<dbReference type="Pfam" id="PF08281">
    <property type="entry name" value="Sigma70_r4_2"/>
    <property type="match status" value="1"/>
</dbReference>
<dbReference type="RefSeq" id="WP_206868179.1">
    <property type="nucleotide sequence ID" value="NZ_BMBA01000001.1"/>
</dbReference>
<comment type="similarity">
    <text evidence="1">Belongs to the sigma-70 factor family. ECF subfamily.</text>
</comment>
<proteinExistence type="inferred from homology"/>
<evidence type="ECO:0000256" key="2">
    <source>
        <dbReference type="ARBA" id="ARBA00023015"/>
    </source>
</evidence>
<reference evidence="7 8" key="1">
    <citation type="journal article" date="2021" name="Int. J. Syst. Evol. Microbiol.">
        <title>Clostridium zeae sp. nov., isolated from corn silage.</title>
        <authorList>
            <person name="Kobayashi H."/>
            <person name="Tanizawa Y."/>
            <person name="Yagura M."/>
            <person name="Sakamoto M."/>
            <person name="Ohkuma M."/>
            <person name="Tohno M."/>
        </authorList>
    </citation>
    <scope>NUCLEOTIDE SEQUENCE [LARGE SCALE GENOMIC DNA]</scope>
    <source>
        <strain evidence="7 8">CSC2</strain>
    </source>
</reference>
<organism evidence="7 8">
    <name type="scientific">Clostridium zeae</name>
    <dbReference type="NCBI Taxonomy" id="2759022"/>
    <lineage>
        <taxon>Bacteria</taxon>
        <taxon>Bacillati</taxon>
        <taxon>Bacillota</taxon>
        <taxon>Clostridia</taxon>
        <taxon>Eubacteriales</taxon>
        <taxon>Clostridiaceae</taxon>
        <taxon>Clostridium</taxon>
    </lineage>
</organism>
<evidence type="ECO:0000313" key="8">
    <source>
        <dbReference type="Proteomes" id="UP000663802"/>
    </source>
</evidence>
<dbReference type="InterPro" id="IPR007627">
    <property type="entry name" value="RNA_pol_sigma70_r2"/>
</dbReference>
<keyword evidence="2" id="KW-0805">Transcription regulation</keyword>
<gene>
    <name evidence="7" type="primary">sigY_1</name>
    <name evidence="7" type="ORF">CSC2_07110</name>
</gene>
<dbReference type="InterPro" id="IPR013324">
    <property type="entry name" value="RNA_pol_sigma_r3/r4-like"/>
</dbReference>
<keyword evidence="3" id="KW-0731">Sigma factor</keyword>
<evidence type="ECO:0000256" key="4">
    <source>
        <dbReference type="ARBA" id="ARBA00023163"/>
    </source>
</evidence>
<dbReference type="Gene3D" id="1.10.10.10">
    <property type="entry name" value="Winged helix-like DNA-binding domain superfamily/Winged helix DNA-binding domain"/>
    <property type="match status" value="1"/>
</dbReference>
<dbReference type="SUPFAM" id="SSF88946">
    <property type="entry name" value="Sigma2 domain of RNA polymerase sigma factors"/>
    <property type="match status" value="1"/>
</dbReference>
<evidence type="ECO:0000313" key="7">
    <source>
        <dbReference type="EMBL" id="GFZ30185.1"/>
    </source>
</evidence>
<evidence type="ECO:0000256" key="3">
    <source>
        <dbReference type="ARBA" id="ARBA00023082"/>
    </source>
</evidence>
<evidence type="ECO:0000256" key="1">
    <source>
        <dbReference type="ARBA" id="ARBA00010641"/>
    </source>
</evidence>
<dbReference type="Proteomes" id="UP000663802">
    <property type="component" value="Unassembled WGS sequence"/>
</dbReference>
<accession>A0ABQ1E5Z5</accession>
<sequence length="178" mass="20657">MNFKNQNEENLIARAKAGDKYAFEILISNNFSILKGYVLKLTLNKDLTEDIVQDTLLSAVVHIDSFVSNAKFSTWLIKIATNKYRDYLRRNKETDMLLDTFQSSSITEEELVKKEELEEILKILRTMPADKRTVFILKHYYGYSYEEISSIVNCPIGTVRSRLHYAIKEIISRFNGGE</sequence>
<dbReference type="NCBIfam" id="TIGR02937">
    <property type="entry name" value="sigma70-ECF"/>
    <property type="match status" value="1"/>
</dbReference>
<dbReference type="InterPro" id="IPR013325">
    <property type="entry name" value="RNA_pol_sigma_r2"/>
</dbReference>
<evidence type="ECO:0000259" key="6">
    <source>
        <dbReference type="Pfam" id="PF08281"/>
    </source>
</evidence>
<dbReference type="SUPFAM" id="SSF88659">
    <property type="entry name" value="Sigma3 and sigma4 domains of RNA polymerase sigma factors"/>
    <property type="match status" value="1"/>
</dbReference>
<dbReference type="PANTHER" id="PTHR43133:SF60">
    <property type="entry name" value="RNA POLYMERASE SIGMA FACTOR SIGV"/>
    <property type="match status" value="1"/>
</dbReference>